<reference evidence="2 3" key="1">
    <citation type="submission" date="2018-06" db="EMBL/GenBank/DDBJ databases">
        <authorList>
            <consortium name="Pathogen Informatics"/>
            <person name="Doyle S."/>
        </authorList>
    </citation>
    <scope>NUCLEOTIDE SEQUENCE [LARGE SCALE GENOMIC DNA]</scope>
    <source>
        <strain evidence="2 3">NCTC12224</strain>
    </source>
</reference>
<keyword evidence="3" id="KW-1185">Reference proteome</keyword>
<accession>A0A380JZC1</accession>
<evidence type="ECO:0000256" key="1">
    <source>
        <dbReference type="SAM" id="MobiDB-lite"/>
    </source>
</evidence>
<feature type="compositionally biased region" description="Acidic residues" evidence="1">
    <location>
        <begin position="161"/>
        <end position="189"/>
    </location>
</feature>
<evidence type="ECO:0000313" key="3">
    <source>
        <dbReference type="Proteomes" id="UP000254924"/>
    </source>
</evidence>
<feature type="region of interest" description="Disordered" evidence="1">
    <location>
        <begin position="219"/>
        <end position="241"/>
    </location>
</feature>
<protein>
    <submittedName>
        <fullName evidence="2">Uncharacterized protein</fullName>
    </submittedName>
</protein>
<dbReference type="Proteomes" id="UP000254924">
    <property type="component" value="Unassembled WGS sequence"/>
</dbReference>
<dbReference type="EMBL" id="UHFN01000002">
    <property type="protein sequence ID" value="SUN58181.1"/>
    <property type="molecule type" value="Genomic_DNA"/>
</dbReference>
<dbReference type="AlphaFoldDB" id="A0A380JZC1"/>
<sequence length="241" mass="27647">MTILLKPDHFAFLKNKSIEHYSDKLATLAQANDELTFKDDNEIKNFMESVISEDFILGDTGKFYINMKQPVNVINGTHEEEFLQLEKRSSINPNTKVKEVDFNIAFENFENATLFDEDSVGDLPNSMKIYAAAEFRLPEIEAVKIYGDYDKWLDSYLKEDNNEENEEMSSEESEIDIQSEDNDDLDEIGEPARTSETIENDEHIETIRSYKEIISDSMKQAEVSSKKGRGSRKVKASVKAK</sequence>
<proteinExistence type="predicted"/>
<feature type="region of interest" description="Disordered" evidence="1">
    <location>
        <begin position="160"/>
        <end position="204"/>
    </location>
</feature>
<name>A0A380JZC1_9STRE</name>
<feature type="compositionally biased region" description="Basic residues" evidence="1">
    <location>
        <begin position="226"/>
        <end position="241"/>
    </location>
</feature>
<organism evidence="2 3">
    <name type="scientific">Streptococcus hyointestinalis</name>
    <dbReference type="NCBI Taxonomy" id="1337"/>
    <lineage>
        <taxon>Bacteria</taxon>
        <taxon>Bacillati</taxon>
        <taxon>Bacillota</taxon>
        <taxon>Bacilli</taxon>
        <taxon>Lactobacillales</taxon>
        <taxon>Streptococcaceae</taxon>
        <taxon>Streptococcus</taxon>
    </lineage>
</organism>
<gene>
    <name evidence="2" type="ORF">NCTC12224_00207</name>
</gene>
<evidence type="ECO:0000313" key="2">
    <source>
        <dbReference type="EMBL" id="SUN58181.1"/>
    </source>
</evidence>